<comment type="caution">
    <text evidence="7">The sequence shown here is derived from an EMBL/GenBank/DDBJ whole genome shotgun (WGS) entry which is preliminary data.</text>
</comment>
<evidence type="ECO:0000256" key="4">
    <source>
        <dbReference type="ARBA" id="ARBA00023163"/>
    </source>
</evidence>
<dbReference type="NCBIfam" id="TIGR00331">
    <property type="entry name" value="hrcA"/>
    <property type="match status" value="1"/>
</dbReference>
<dbReference type="InterPro" id="IPR029016">
    <property type="entry name" value="GAF-like_dom_sf"/>
</dbReference>
<dbReference type="RefSeq" id="WP_262400408.1">
    <property type="nucleotide sequence ID" value="NZ_JACRTB010000018.1"/>
</dbReference>
<keyword evidence="1 5" id="KW-0678">Repressor</keyword>
<reference evidence="7 8" key="1">
    <citation type="submission" date="2020-08" db="EMBL/GenBank/DDBJ databases">
        <title>Genome public.</title>
        <authorList>
            <person name="Liu C."/>
            <person name="Sun Q."/>
        </authorList>
    </citation>
    <scope>NUCLEOTIDE SEQUENCE [LARGE SCALE GENOMIC DNA]</scope>
    <source>
        <strain evidence="7 8">BX1</strain>
    </source>
</reference>
<proteinExistence type="inferred from homology"/>
<evidence type="ECO:0000256" key="2">
    <source>
        <dbReference type="ARBA" id="ARBA00023015"/>
    </source>
</evidence>
<dbReference type="PANTHER" id="PTHR34824:SF1">
    <property type="entry name" value="HEAT-INDUCIBLE TRANSCRIPTION REPRESSOR HRCA"/>
    <property type="match status" value="1"/>
</dbReference>
<comment type="similarity">
    <text evidence="5">Belongs to the HrcA family.</text>
</comment>
<keyword evidence="4 5" id="KW-0804">Transcription</keyword>
<organism evidence="7 8">
    <name type="scientific">Yanshouia hominis</name>
    <dbReference type="NCBI Taxonomy" id="2763673"/>
    <lineage>
        <taxon>Bacteria</taxon>
        <taxon>Bacillati</taxon>
        <taxon>Bacillota</taxon>
        <taxon>Clostridia</taxon>
        <taxon>Eubacteriales</taxon>
        <taxon>Oscillospiraceae</taxon>
        <taxon>Yanshouia</taxon>
    </lineage>
</organism>
<comment type="function">
    <text evidence="5">Negative regulator of class I heat shock genes (grpE-dnaK-dnaJ and groELS operons). Prevents heat-shock induction of these operons.</text>
</comment>
<dbReference type="Gene3D" id="3.30.390.60">
    <property type="entry name" value="Heat-inducible transcription repressor hrca homolog, domain 3"/>
    <property type="match status" value="1"/>
</dbReference>
<dbReference type="EMBL" id="JACRTB010000018">
    <property type="protein sequence ID" value="MBC8576933.1"/>
    <property type="molecule type" value="Genomic_DNA"/>
</dbReference>
<evidence type="ECO:0000256" key="1">
    <source>
        <dbReference type="ARBA" id="ARBA00022491"/>
    </source>
</evidence>
<evidence type="ECO:0000256" key="3">
    <source>
        <dbReference type="ARBA" id="ARBA00023016"/>
    </source>
</evidence>
<evidence type="ECO:0000313" key="8">
    <source>
        <dbReference type="Proteomes" id="UP000658131"/>
    </source>
</evidence>
<dbReference type="HAMAP" id="MF_00081">
    <property type="entry name" value="HrcA"/>
    <property type="match status" value="1"/>
</dbReference>
<dbReference type="Proteomes" id="UP000658131">
    <property type="component" value="Unassembled WGS sequence"/>
</dbReference>
<evidence type="ECO:0000313" key="7">
    <source>
        <dbReference type="EMBL" id="MBC8576933.1"/>
    </source>
</evidence>
<evidence type="ECO:0000259" key="6">
    <source>
        <dbReference type="Pfam" id="PF01628"/>
    </source>
</evidence>
<sequence length="342" mass="37575">MALDGRKAPILKIVVERFIQTGEPVGSKYVAQAMGNSVSSATIRNEMSALEEAGLLEQPHTSSGRVPTHMGYRVYLDEMMEQEPLTARERGEIDALFNVRNADPDQLLRDAAASLAELTRLAAVSTTMIPHTVTVKRVEIISAGRRTAVILLVASSGVIKNKVCRVDFELTEAVIRFFVEFANKQLVGRSLEEITSSYLNSVSVSLGEYARLFMPVFAALFDLVREINDGQYFARGTTNLLSYQELAETAYDLLSFIEQPQEMHELISGHSAPVQVLIGREASVAQLADSSVLIARYNIGENAAGAIGIVGPVRMNYARLLPHLEYFASTLGKLLSETYTEQ</sequence>
<dbReference type="SUPFAM" id="SSF46785">
    <property type="entry name" value="Winged helix' DNA-binding domain"/>
    <property type="match status" value="1"/>
</dbReference>
<dbReference type="InterPro" id="IPR036388">
    <property type="entry name" value="WH-like_DNA-bd_sf"/>
</dbReference>
<accession>A0ABR7NKJ6</accession>
<dbReference type="PANTHER" id="PTHR34824">
    <property type="entry name" value="HEAT-INDUCIBLE TRANSCRIPTION REPRESSOR HRCA"/>
    <property type="match status" value="1"/>
</dbReference>
<gene>
    <name evidence="5 7" type="primary">hrcA</name>
    <name evidence="7" type="ORF">H8717_11025</name>
</gene>
<dbReference type="InterPro" id="IPR021153">
    <property type="entry name" value="HrcA_C"/>
</dbReference>
<dbReference type="Gene3D" id="1.10.10.10">
    <property type="entry name" value="Winged helix-like DNA-binding domain superfamily/Winged helix DNA-binding domain"/>
    <property type="match status" value="1"/>
</dbReference>
<dbReference type="InterPro" id="IPR023120">
    <property type="entry name" value="WHTH_transcript_rep_HrcA_IDD"/>
</dbReference>
<evidence type="ECO:0000256" key="5">
    <source>
        <dbReference type="HAMAP-Rule" id="MF_00081"/>
    </source>
</evidence>
<keyword evidence="3 5" id="KW-0346">Stress response</keyword>
<dbReference type="PIRSF" id="PIRSF005485">
    <property type="entry name" value="HrcA"/>
    <property type="match status" value="1"/>
</dbReference>
<name>A0ABR7NKJ6_9FIRM</name>
<dbReference type="SUPFAM" id="SSF55781">
    <property type="entry name" value="GAF domain-like"/>
    <property type="match status" value="1"/>
</dbReference>
<feature type="domain" description="Heat-inducible transcription repressor HrcA C-terminal" evidence="6">
    <location>
        <begin position="105"/>
        <end position="319"/>
    </location>
</feature>
<dbReference type="InterPro" id="IPR002571">
    <property type="entry name" value="HrcA"/>
</dbReference>
<dbReference type="Pfam" id="PF01628">
    <property type="entry name" value="HrcA"/>
    <property type="match status" value="1"/>
</dbReference>
<protein>
    <recommendedName>
        <fullName evidence="5">Heat-inducible transcription repressor HrcA</fullName>
    </recommendedName>
</protein>
<keyword evidence="2 5" id="KW-0805">Transcription regulation</keyword>
<dbReference type="Gene3D" id="3.30.450.40">
    <property type="match status" value="1"/>
</dbReference>
<dbReference type="InterPro" id="IPR036390">
    <property type="entry name" value="WH_DNA-bd_sf"/>
</dbReference>
<keyword evidence="8" id="KW-1185">Reference proteome</keyword>